<feature type="transmembrane region" description="Helical" evidence="1">
    <location>
        <begin position="120"/>
        <end position="138"/>
    </location>
</feature>
<evidence type="ECO:0000256" key="1">
    <source>
        <dbReference type="SAM" id="Phobius"/>
    </source>
</evidence>
<evidence type="ECO:0000313" key="3">
    <source>
        <dbReference type="Proteomes" id="UP000358366"/>
    </source>
</evidence>
<evidence type="ECO:0008006" key="4">
    <source>
        <dbReference type="Google" id="ProtNLM"/>
    </source>
</evidence>
<sequence length="250" mass="28132">MMLFALLKKDFLIVKKYVLIMLVVIALIPPVMRWRTPEFTGVFGFILSVIFGVFMLLQYVSLKEYQFPKAATLLCATPFSRKAIVSSKYIFCMAIYAICCIVFELETLFMPGLGTSDIKLFAFMFLIVSVFIGIYLPIQYKFGYEKTKFAFGVIIMASPFILPLLMRAGNLNLNFLSMFSPYLVYGGIVLIGFAILAISASLSIKIYDKSRLGVIKKEGETMDRDTIFLYVIAVIASCFGLINCSELPIV</sequence>
<evidence type="ECO:0000313" key="2">
    <source>
        <dbReference type="EMBL" id="VUX15400.1"/>
    </source>
</evidence>
<dbReference type="RefSeq" id="WP_243131120.1">
    <property type="nucleotide sequence ID" value="NZ_CABHNI010000040.1"/>
</dbReference>
<feature type="transmembrane region" description="Helical" evidence="1">
    <location>
        <begin position="182"/>
        <end position="207"/>
    </location>
</feature>
<dbReference type="AlphaFoldDB" id="A0A564U7G0"/>
<gene>
    <name evidence="2" type="ORF">DFSSTS7063_02192</name>
</gene>
<keyword evidence="1" id="KW-1133">Transmembrane helix</keyword>
<name>A0A564U7G0_9FIRM</name>
<protein>
    <recommendedName>
        <fullName evidence="4">ABC-2 transporter permease</fullName>
    </recommendedName>
</protein>
<feature type="transmembrane region" description="Helical" evidence="1">
    <location>
        <begin position="227"/>
        <end position="249"/>
    </location>
</feature>
<reference evidence="2 3" key="1">
    <citation type="submission" date="2019-07" db="EMBL/GenBank/DDBJ databases">
        <authorList>
            <person name="Hibberd C M."/>
            <person name="Gehrig L. J."/>
            <person name="Chang H.-W."/>
            <person name="Venkatesh S."/>
        </authorList>
    </citation>
    <scope>NUCLEOTIDE SEQUENCE [LARGE SCALE GENOMIC DNA]</scope>
    <source>
        <strain evidence="2">Dorea_formicigenerans_SSTS_Bg7063</strain>
    </source>
</reference>
<feature type="transmembrane region" description="Helical" evidence="1">
    <location>
        <begin position="43"/>
        <end position="62"/>
    </location>
</feature>
<accession>A0A564U7G0</accession>
<proteinExistence type="predicted"/>
<dbReference type="InterPro" id="IPR025699">
    <property type="entry name" value="ABC2_memb-like"/>
</dbReference>
<feature type="transmembrane region" description="Helical" evidence="1">
    <location>
        <begin position="150"/>
        <end position="170"/>
    </location>
</feature>
<organism evidence="2 3">
    <name type="scientific">Dorea formicigenerans</name>
    <dbReference type="NCBI Taxonomy" id="39486"/>
    <lineage>
        <taxon>Bacteria</taxon>
        <taxon>Bacillati</taxon>
        <taxon>Bacillota</taxon>
        <taxon>Clostridia</taxon>
        <taxon>Lachnospirales</taxon>
        <taxon>Lachnospiraceae</taxon>
        <taxon>Dorea</taxon>
    </lineage>
</organism>
<keyword evidence="1" id="KW-0812">Transmembrane</keyword>
<feature type="transmembrane region" description="Helical" evidence="1">
    <location>
        <begin position="89"/>
        <end position="108"/>
    </location>
</feature>
<dbReference type="Pfam" id="PF13346">
    <property type="entry name" value="ABC2_membrane_5"/>
    <property type="match status" value="1"/>
</dbReference>
<dbReference type="Proteomes" id="UP000358366">
    <property type="component" value="Unassembled WGS sequence"/>
</dbReference>
<keyword evidence="1" id="KW-0472">Membrane</keyword>
<dbReference type="EMBL" id="CABHNI010000040">
    <property type="protein sequence ID" value="VUX15400.1"/>
    <property type="molecule type" value="Genomic_DNA"/>
</dbReference>